<reference evidence="2 3" key="1">
    <citation type="submission" date="2019-09" db="EMBL/GenBank/DDBJ databases">
        <title>FDA dAtabase for Regulatory Grade micrObial Sequences (FDA-ARGOS): Supporting development and validation of Infectious Disease Dx tests.</title>
        <authorList>
            <person name="Sciortino C."/>
            <person name="Tallon L."/>
            <person name="Sadzewicz L."/>
            <person name="Vavikolanu K."/>
            <person name="Mehta A."/>
            <person name="Aluvathingal J."/>
            <person name="Nadendla S."/>
            <person name="Nandy P."/>
            <person name="Geyer C."/>
            <person name="Yan Y."/>
            <person name="Sichtig H."/>
        </authorList>
    </citation>
    <scope>NUCLEOTIDE SEQUENCE [LARGE SCALE GENOMIC DNA]</scope>
    <source>
        <strain evidence="2 3">FDAARGOS_661</strain>
    </source>
</reference>
<dbReference type="InterPro" id="IPR010982">
    <property type="entry name" value="Lambda_DNA-bd_dom_sf"/>
</dbReference>
<dbReference type="AlphaFoldDB" id="A0A6N0I3W7"/>
<dbReference type="Proteomes" id="UP000509636">
    <property type="component" value="Chromosome"/>
</dbReference>
<name>A0A6N0I3W7_STAHO</name>
<dbReference type="SMART" id="SM00530">
    <property type="entry name" value="HTH_XRE"/>
    <property type="match status" value="1"/>
</dbReference>
<dbReference type="SUPFAM" id="SSF47413">
    <property type="entry name" value="lambda repressor-like DNA-binding domains"/>
    <property type="match status" value="1"/>
</dbReference>
<evidence type="ECO:0000313" key="2">
    <source>
        <dbReference type="EMBL" id="QKQ29222.1"/>
    </source>
</evidence>
<dbReference type="CDD" id="cd00093">
    <property type="entry name" value="HTH_XRE"/>
    <property type="match status" value="1"/>
</dbReference>
<evidence type="ECO:0000313" key="3">
    <source>
        <dbReference type="Proteomes" id="UP000509636"/>
    </source>
</evidence>
<dbReference type="Gene3D" id="1.10.260.40">
    <property type="entry name" value="lambda repressor-like DNA-binding domains"/>
    <property type="match status" value="1"/>
</dbReference>
<evidence type="ECO:0000259" key="1">
    <source>
        <dbReference type="SMART" id="SM00530"/>
    </source>
</evidence>
<accession>A0A6N0I3W7</accession>
<dbReference type="GO" id="GO:0003677">
    <property type="term" value="F:DNA binding"/>
    <property type="evidence" value="ECO:0007669"/>
    <property type="project" value="InterPro"/>
</dbReference>
<feature type="domain" description="HTH cro/C1-type" evidence="1">
    <location>
        <begin position="7"/>
        <end position="67"/>
    </location>
</feature>
<organism evidence="2 3">
    <name type="scientific">Staphylococcus hominis</name>
    <dbReference type="NCBI Taxonomy" id="1290"/>
    <lineage>
        <taxon>Bacteria</taxon>
        <taxon>Bacillati</taxon>
        <taxon>Bacillota</taxon>
        <taxon>Bacilli</taxon>
        <taxon>Bacillales</taxon>
        <taxon>Staphylococcaceae</taxon>
        <taxon>Staphylococcus</taxon>
    </lineage>
</organism>
<protein>
    <submittedName>
        <fullName evidence="2">Helix-turn-helix transcriptional regulator</fullName>
    </submittedName>
</protein>
<sequence>MNEFGKKIKELRGQESIRSAARHIGISHTYLDSLEKGIDPRSGKERKPTIEVVQKISNYYDYNFFELINLAGLFVSLSDIPKEIQENEINKMIERFSKFKVDEEIRVKDNYMKLFSNELKSTEVFFFGHIFDFFMSEKDDNTEITKGNKSIDKLSLIGMIFEVLVENKNSNNKEAYSDIKNEFDNFLRQYLDIK</sequence>
<dbReference type="InterPro" id="IPR001387">
    <property type="entry name" value="Cro/C1-type_HTH"/>
</dbReference>
<proteinExistence type="predicted"/>
<gene>
    <name evidence="2" type="ORF">FOB69_08970</name>
</gene>
<dbReference type="EMBL" id="CP054550">
    <property type="protein sequence ID" value="QKQ29222.1"/>
    <property type="molecule type" value="Genomic_DNA"/>
</dbReference>
<dbReference type="RefSeq" id="WP_103434576.1">
    <property type="nucleotide sequence ID" value="NZ_VDTX01000001.1"/>
</dbReference>